<keyword evidence="1 5" id="KW-0808">Transferase</keyword>
<dbReference type="InterPro" id="IPR007862">
    <property type="entry name" value="Adenylate_kinase_lid-dom"/>
</dbReference>
<evidence type="ECO:0000256" key="7">
    <source>
        <dbReference type="RuleBase" id="RU003331"/>
    </source>
</evidence>
<dbReference type="CDD" id="cd01428">
    <property type="entry name" value="ADK"/>
    <property type="match status" value="1"/>
</dbReference>
<evidence type="ECO:0000256" key="1">
    <source>
        <dbReference type="ARBA" id="ARBA00022679"/>
    </source>
</evidence>
<keyword evidence="5" id="KW-0963">Cytoplasm</keyword>
<keyword evidence="2 5" id="KW-0545">Nucleotide biosynthesis</keyword>
<organism evidence="9 10">
    <name type="scientific">Buchnera aphidicola</name>
    <name type="common">Sitobion avenae</name>
    <dbReference type="NCBI Taxonomy" id="571428"/>
    <lineage>
        <taxon>Bacteria</taxon>
        <taxon>Pseudomonadati</taxon>
        <taxon>Pseudomonadota</taxon>
        <taxon>Gammaproteobacteria</taxon>
        <taxon>Enterobacterales</taxon>
        <taxon>Erwiniaceae</taxon>
        <taxon>Buchnera</taxon>
    </lineage>
</organism>
<evidence type="ECO:0000313" key="9">
    <source>
        <dbReference type="EMBL" id="QCI25795.1"/>
    </source>
</evidence>
<feature type="binding site" evidence="5">
    <location>
        <begin position="10"/>
        <end position="15"/>
    </location>
    <ligand>
        <name>ATP</name>
        <dbReference type="ChEBI" id="CHEBI:30616"/>
    </ligand>
</feature>
<feature type="region of interest" description="NMP" evidence="5">
    <location>
        <begin position="30"/>
        <end position="59"/>
    </location>
</feature>
<feature type="binding site" evidence="5">
    <location>
        <begin position="85"/>
        <end position="88"/>
    </location>
    <ligand>
        <name>AMP</name>
        <dbReference type="ChEBI" id="CHEBI:456215"/>
    </ligand>
</feature>
<dbReference type="GO" id="GO:0005524">
    <property type="term" value="F:ATP binding"/>
    <property type="evidence" value="ECO:0007669"/>
    <property type="project" value="UniProtKB-UniRule"/>
</dbReference>
<evidence type="ECO:0000259" key="8">
    <source>
        <dbReference type="Pfam" id="PF05191"/>
    </source>
</evidence>
<comment type="subcellular location">
    <subcellularLocation>
        <location evidence="5 7">Cytoplasm</location>
    </subcellularLocation>
</comment>
<protein>
    <recommendedName>
        <fullName evidence="5 7">Adenylate kinase</fullName>
        <shortName evidence="5">AK</shortName>
        <ecNumber evidence="5 7">2.7.4.3</ecNumber>
    </recommendedName>
    <alternativeName>
        <fullName evidence="5">ATP-AMP transphosphorylase</fullName>
    </alternativeName>
    <alternativeName>
        <fullName evidence="5">ATP:AMP phosphotransferase</fullName>
    </alternativeName>
    <alternativeName>
        <fullName evidence="5">Adenylate monophosphate kinase</fullName>
    </alternativeName>
</protein>
<dbReference type="PRINTS" id="PR00094">
    <property type="entry name" value="ADENYLTKNASE"/>
</dbReference>
<dbReference type="EMBL" id="CP034855">
    <property type="protein sequence ID" value="QCI25795.1"/>
    <property type="molecule type" value="Genomic_DNA"/>
</dbReference>
<dbReference type="SUPFAM" id="SSF52540">
    <property type="entry name" value="P-loop containing nucleoside triphosphate hydrolases"/>
    <property type="match status" value="1"/>
</dbReference>
<evidence type="ECO:0000256" key="4">
    <source>
        <dbReference type="ARBA" id="ARBA00022777"/>
    </source>
</evidence>
<dbReference type="GO" id="GO:0044209">
    <property type="term" value="P:AMP salvage"/>
    <property type="evidence" value="ECO:0007669"/>
    <property type="project" value="UniProtKB-UniRule"/>
</dbReference>
<dbReference type="HAMAP" id="MF_00235">
    <property type="entry name" value="Adenylate_kinase_Adk"/>
    <property type="match status" value="1"/>
</dbReference>
<evidence type="ECO:0000256" key="3">
    <source>
        <dbReference type="ARBA" id="ARBA00022741"/>
    </source>
</evidence>
<feature type="binding site" evidence="5">
    <location>
        <position position="31"/>
    </location>
    <ligand>
        <name>AMP</name>
        <dbReference type="ChEBI" id="CHEBI:456215"/>
    </ligand>
</feature>
<feature type="binding site" evidence="5">
    <location>
        <position position="167"/>
    </location>
    <ligand>
        <name>AMP</name>
        <dbReference type="ChEBI" id="CHEBI:456215"/>
    </ligand>
</feature>
<dbReference type="PANTHER" id="PTHR23359">
    <property type="entry name" value="NUCLEOTIDE KINASE"/>
    <property type="match status" value="1"/>
</dbReference>
<dbReference type="InterPro" id="IPR033690">
    <property type="entry name" value="Adenylat_kinase_CS"/>
</dbReference>
<comment type="similarity">
    <text evidence="5 6">Belongs to the adenylate kinase family.</text>
</comment>
<evidence type="ECO:0000256" key="5">
    <source>
        <dbReference type="HAMAP-Rule" id="MF_00235"/>
    </source>
</evidence>
<dbReference type="NCBIfam" id="TIGR01351">
    <property type="entry name" value="adk"/>
    <property type="match status" value="1"/>
</dbReference>
<dbReference type="GO" id="GO:0005737">
    <property type="term" value="C:cytoplasm"/>
    <property type="evidence" value="ECO:0007669"/>
    <property type="project" value="UniProtKB-SubCell"/>
</dbReference>
<keyword evidence="4 5" id="KW-0418">Kinase</keyword>
<dbReference type="OrthoDB" id="9805030at2"/>
<dbReference type="UniPathway" id="UPA00588">
    <property type="reaction ID" value="UER00649"/>
</dbReference>
<dbReference type="InterPro" id="IPR006259">
    <property type="entry name" value="Adenyl_kin_sub"/>
</dbReference>
<dbReference type="EC" id="2.7.4.3" evidence="5 7"/>
<dbReference type="AlphaFoldDB" id="A0A4D6YLH7"/>
<evidence type="ECO:0000313" key="10">
    <source>
        <dbReference type="Proteomes" id="UP000298585"/>
    </source>
</evidence>
<name>A0A4D6YLH7_9GAMM</name>
<comment type="function">
    <text evidence="5">Catalyzes the reversible transfer of the terminal phosphate group between ATP and AMP. Plays an important role in cellular energy homeostasis and in adenine nucleotide metabolism.</text>
</comment>
<sequence>MRIILLGAPGTGKGTQAKFITEKYKIPQISTGDMLRESIYSKNKIGKIIKNIIEKGKLVSDKIVCDLIEKRILKKDCINGFILDGFPRTIEQALYLSQKKIKIDYVLDFIMPHQSILERISGRRIHVNSGRTYHIKFNPPKTRDQDDITGEALIIRKDDQKESIKKRLEEYKKTHHLLVQYYTSQKKIDNVQYFKIDAMNSFLSIRKTIEKILRNNFCVLQDSNL</sequence>
<feature type="binding site" evidence="5">
    <location>
        <position position="123"/>
    </location>
    <ligand>
        <name>ATP</name>
        <dbReference type="ChEBI" id="CHEBI:30616"/>
    </ligand>
</feature>
<dbReference type="Pfam" id="PF05191">
    <property type="entry name" value="ADK_lid"/>
    <property type="match status" value="1"/>
</dbReference>
<feature type="binding site" evidence="5">
    <location>
        <begin position="132"/>
        <end position="133"/>
    </location>
    <ligand>
        <name>ATP</name>
        <dbReference type="ChEBI" id="CHEBI:30616"/>
    </ligand>
</feature>
<dbReference type="Gene3D" id="3.40.50.300">
    <property type="entry name" value="P-loop containing nucleotide triphosphate hydrolases"/>
    <property type="match status" value="1"/>
</dbReference>
<comment type="pathway">
    <text evidence="5">Purine metabolism; AMP biosynthesis via salvage pathway; AMP from ADP: step 1/1.</text>
</comment>
<feature type="binding site" evidence="5">
    <location>
        <position position="156"/>
    </location>
    <ligand>
        <name>AMP</name>
        <dbReference type="ChEBI" id="CHEBI:456215"/>
    </ligand>
</feature>
<dbReference type="Proteomes" id="UP000298585">
    <property type="component" value="Chromosome"/>
</dbReference>
<feature type="binding site" evidence="5">
    <location>
        <position position="200"/>
    </location>
    <ligand>
        <name>ATP</name>
        <dbReference type="ChEBI" id="CHEBI:30616"/>
    </ligand>
</feature>
<comment type="domain">
    <text evidence="5">Consists of three domains, a large central CORE domain and two small peripheral domains, NMPbind and LID, which undergo movements during catalysis. The LID domain closes over the site of phosphoryl transfer upon ATP binding. Assembling and dissambling the active center during each catalytic cycle provides an effective means to prevent ATP hydrolysis.</text>
</comment>
<comment type="caution">
    <text evidence="5">Lacks conserved residue(s) required for the propagation of feature annotation.</text>
</comment>
<reference evidence="9 10" key="1">
    <citation type="submission" date="2018-12" db="EMBL/GenBank/DDBJ databases">
        <authorList>
            <person name="Chong R.A."/>
        </authorList>
    </citation>
    <scope>NUCLEOTIDE SEQUENCE [LARGE SCALE GENOMIC DNA]</scope>
    <source>
        <strain evidence="9 10">Sav</strain>
    </source>
</reference>
<feature type="region of interest" description="LID" evidence="5">
    <location>
        <begin position="122"/>
        <end position="159"/>
    </location>
</feature>
<dbReference type="PROSITE" id="PS00113">
    <property type="entry name" value="ADENYLATE_KINASE"/>
    <property type="match status" value="1"/>
</dbReference>
<dbReference type="FunFam" id="3.40.50.300:FF:000106">
    <property type="entry name" value="Adenylate kinase mitochondrial"/>
    <property type="match status" value="1"/>
</dbReference>
<feature type="binding site" evidence="5">
    <location>
        <begin position="57"/>
        <end position="59"/>
    </location>
    <ligand>
        <name>AMP</name>
        <dbReference type="ChEBI" id="CHEBI:456215"/>
    </ligand>
</feature>
<proteinExistence type="inferred from homology"/>
<accession>A0A4D6YLH7</accession>
<dbReference type="NCBIfam" id="NF001381">
    <property type="entry name" value="PRK00279.1-3"/>
    <property type="match status" value="1"/>
</dbReference>
<evidence type="ECO:0000256" key="2">
    <source>
        <dbReference type="ARBA" id="ARBA00022727"/>
    </source>
</evidence>
<feature type="binding site" evidence="5">
    <location>
        <position position="36"/>
    </location>
    <ligand>
        <name>AMP</name>
        <dbReference type="ChEBI" id="CHEBI:456215"/>
    </ligand>
</feature>
<dbReference type="RefSeq" id="WP_158338985.1">
    <property type="nucleotide sequence ID" value="NZ_CP034855.1"/>
</dbReference>
<reference evidence="9 10" key="2">
    <citation type="submission" date="2019-05" db="EMBL/GenBank/DDBJ databases">
        <title>Genome evolution of the obligate endosymbiont Buchnera aphidicola.</title>
        <authorList>
            <person name="Moran N.A."/>
        </authorList>
    </citation>
    <scope>NUCLEOTIDE SEQUENCE [LARGE SCALE GENOMIC DNA]</scope>
    <source>
        <strain evidence="9 10">Sav</strain>
    </source>
</reference>
<comment type="catalytic activity">
    <reaction evidence="5 7">
        <text>AMP + ATP = 2 ADP</text>
        <dbReference type="Rhea" id="RHEA:12973"/>
        <dbReference type="ChEBI" id="CHEBI:30616"/>
        <dbReference type="ChEBI" id="CHEBI:456215"/>
        <dbReference type="ChEBI" id="CHEBI:456216"/>
        <dbReference type="EC" id="2.7.4.3"/>
    </reaction>
</comment>
<dbReference type="InterPro" id="IPR000850">
    <property type="entry name" value="Adenylat/UMP-CMP_kin"/>
</dbReference>
<dbReference type="NCBIfam" id="NF001379">
    <property type="entry name" value="PRK00279.1-1"/>
    <property type="match status" value="1"/>
</dbReference>
<comment type="subunit">
    <text evidence="5 7">Monomer.</text>
</comment>
<keyword evidence="3 5" id="KW-0547">Nucleotide-binding</keyword>
<dbReference type="InterPro" id="IPR027417">
    <property type="entry name" value="P-loop_NTPase"/>
</dbReference>
<evidence type="ECO:0000256" key="6">
    <source>
        <dbReference type="RuleBase" id="RU003330"/>
    </source>
</evidence>
<feature type="domain" description="Adenylate kinase active site lid" evidence="8">
    <location>
        <begin position="123"/>
        <end position="158"/>
    </location>
</feature>
<keyword evidence="5 7" id="KW-0067">ATP-binding</keyword>
<gene>
    <name evidence="5" type="primary">adk</name>
    <name evidence="9" type="ORF">D9V77_02410</name>
</gene>
<dbReference type="GO" id="GO:0004017">
    <property type="term" value="F:AMP kinase activity"/>
    <property type="evidence" value="ECO:0007669"/>
    <property type="project" value="UniProtKB-UniRule"/>
</dbReference>
<feature type="binding site" evidence="5">
    <location>
        <position position="92"/>
    </location>
    <ligand>
        <name>AMP</name>
        <dbReference type="ChEBI" id="CHEBI:456215"/>
    </ligand>
</feature>
<dbReference type="Pfam" id="PF00406">
    <property type="entry name" value="ADK"/>
    <property type="match status" value="1"/>
</dbReference>